<reference evidence="2 3" key="1">
    <citation type="submission" date="2021-06" db="EMBL/GenBank/DDBJ databases">
        <title>Actinomycetes sequencing.</title>
        <authorList>
            <person name="Shan Q."/>
        </authorList>
    </citation>
    <scope>NUCLEOTIDE SEQUENCE [LARGE SCALE GENOMIC DNA]</scope>
    <source>
        <strain evidence="2 3">NEAU-G5</strain>
    </source>
</reference>
<gene>
    <name evidence="2" type="ORF">KO481_36180</name>
</gene>
<organism evidence="2 3">
    <name type="scientific">Nocardia albiluteola</name>
    <dbReference type="NCBI Taxonomy" id="2842303"/>
    <lineage>
        <taxon>Bacteria</taxon>
        <taxon>Bacillati</taxon>
        <taxon>Actinomycetota</taxon>
        <taxon>Actinomycetes</taxon>
        <taxon>Mycobacteriales</taxon>
        <taxon>Nocardiaceae</taxon>
        <taxon>Nocardia</taxon>
    </lineage>
</organism>
<feature type="transmembrane region" description="Helical" evidence="1">
    <location>
        <begin position="47"/>
        <end position="71"/>
    </location>
</feature>
<feature type="transmembrane region" description="Helical" evidence="1">
    <location>
        <begin position="6"/>
        <end position="26"/>
    </location>
</feature>
<keyword evidence="1" id="KW-1133">Transmembrane helix</keyword>
<comment type="caution">
    <text evidence="2">The sequence shown here is derived from an EMBL/GenBank/DDBJ whole genome shotgun (WGS) entry which is preliminary data.</text>
</comment>
<sequence>MTNVLLALAVLDILLMTVLQFIYRLPPLRRRLETALVARRLWRSDWLAFRTGIQLVVLVLMCALLGLIALLL</sequence>
<dbReference type="RefSeq" id="WP_215923021.1">
    <property type="nucleotide sequence ID" value="NZ_JAHKNI010000017.1"/>
</dbReference>
<keyword evidence="3" id="KW-1185">Reference proteome</keyword>
<evidence type="ECO:0000313" key="3">
    <source>
        <dbReference type="Proteomes" id="UP000733379"/>
    </source>
</evidence>
<proteinExistence type="predicted"/>
<protein>
    <submittedName>
        <fullName evidence="2">Uncharacterized protein</fullName>
    </submittedName>
</protein>
<keyword evidence="1" id="KW-0812">Transmembrane</keyword>
<accession>A0ABS6B9H0</accession>
<dbReference type="EMBL" id="JAHKNI010000017">
    <property type="protein sequence ID" value="MBU3066948.1"/>
    <property type="molecule type" value="Genomic_DNA"/>
</dbReference>
<keyword evidence="1" id="KW-0472">Membrane</keyword>
<dbReference type="Proteomes" id="UP000733379">
    <property type="component" value="Unassembled WGS sequence"/>
</dbReference>
<name>A0ABS6B9H0_9NOCA</name>
<evidence type="ECO:0000256" key="1">
    <source>
        <dbReference type="SAM" id="Phobius"/>
    </source>
</evidence>
<evidence type="ECO:0000313" key="2">
    <source>
        <dbReference type="EMBL" id="MBU3066948.1"/>
    </source>
</evidence>